<feature type="transmembrane region" description="Helical" evidence="2">
    <location>
        <begin position="110"/>
        <end position="132"/>
    </location>
</feature>
<feature type="region of interest" description="Disordered" evidence="1">
    <location>
        <begin position="1"/>
        <end position="54"/>
    </location>
</feature>
<dbReference type="AlphaFoldDB" id="A0A8K0W1K3"/>
<keyword evidence="2" id="KW-0812">Transmembrane</keyword>
<proteinExistence type="predicted"/>
<name>A0A8K0W1K3_9PLEO</name>
<feature type="transmembrane region" description="Helical" evidence="2">
    <location>
        <begin position="178"/>
        <end position="200"/>
    </location>
</feature>
<keyword evidence="2" id="KW-0472">Membrane</keyword>
<accession>A0A8K0W1K3</accession>
<evidence type="ECO:0000313" key="3">
    <source>
        <dbReference type="EMBL" id="KAH7091921.1"/>
    </source>
</evidence>
<feature type="transmembrane region" description="Helical" evidence="2">
    <location>
        <begin position="641"/>
        <end position="662"/>
    </location>
</feature>
<feature type="transmembrane region" description="Helical" evidence="2">
    <location>
        <begin position="69"/>
        <end position="90"/>
    </location>
</feature>
<protein>
    <submittedName>
        <fullName evidence="3">Uncharacterized protein</fullName>
    </submittedName>
</protein>
<gene>
    <name evidence="3" type="ORF">FB567DRAFT_226616</name>
</gene>
<dbReference type="OrthoDB" id="4721035at2759"/>
<sequence>MSTSHPSEGERFLRRSDEQHMVTINVTENQTHTDSRSSSTPEQNDALVKPPTTGLQDLFRPERGTYPRAIFLTSVYSTAMSGLFFVVATIRPRYGFTISSEGQFTPSSAALLTAFLAKTIEISFVMVFLIFLGQTISRRALRQEGISLSLLGMRSWILQPGTLLTQWRGVRVVGLNPLAILSVTATFLTLLYTTAAGTLVQPQLRLAPAENRVFEDWAVTDFHNITTARVSCPGEESVAGGATTPDEPACAQRKWATSCGSNFHQYLSSWEYSDIYKEYPSEERRVITAALNNDNTGVTTAWIEPRDMRTDSQKFGRPVNNVTVAIPHRWVPRVAMASSNRVLRPRFLFNAGSFSLDAFVAHPALNALCITANRSELAPIVYETWPGAILPNTTANPREFWPDMAYSGSNGNMQANNDTALDTLFGWRNVENDEDQISARPVFYKYPLPGNTIANHTTSIADRTEIYILSSRPSDRRTKFDNQTESYVLCSLRMGMMNTCITRYSESVSGKQLDAVCNSTEKTRFSEPPAFLPKPAWRGIATDVINALDLNSGVVDGNSSYSRVLTQFPLREIGFLGGMPSPAEALLSLSTCTVLELTDSFSYNLRWDGIPRGETRVRQAFEGTLRITQYMSGGETNAQRAFLGVLGFVFVINLFILVYLGLFLRVRLITDLCEPLALFIVGHNSPPGNLFRSSYREGVRNDDLAVPWVAKCVDDELIVVGMDKADEVELNKDMSSKMRLRSWKTFGRSSKK</sequence>
<comment type="caution">
    <text evidence="3">The sequence shown here is derived from an EMBL/GenBank/DDBJ whole genome shotgun (WGS) entry which is preliminary data.</text>
</comment>
<feature type="compositionally biased region" description="Polar residues" evidence="1">
    <location>
        <begin position="22"/>
        <end position="43"/>
    </location>
</feature>
<keyword evidence="2" id="KW-1133">Transmembrane helix</keyword>
<evidence type="ECO:0000313" key="4">
    <source>
        <dbReference type="Proteomes" id="UP000813461"/>
    </source>
</evidence>
<evidence type="ECO:0000256" key="1">
    <source>
        <dbReference type="SAM" id="MobiDB-lite"/>
    </source>
</evidence>
<evidence type="ECO:0000256" key="2">
    <source>
        <dbReference type="SAM" id="Phobius"/>
    </source>
</evidence>
<keyword evidence="4" id="KW-1185">Reference proteome</keyword>
<reference evidence="3" key="1">
    <citation type="journal article" date="2021" name="Nat. Commun.">
        <title>Genetic determinants of endophytism in the Arabidopsis root mycobiome.</title>
        <authorList>
            <person name="Mesny F."/>
            <person name="Miyauchi S."/>
            <person name="Thiergart T."/>
            <person name="Pickel B."/>
            <person name="Atanasova L."/>
            <person name="Karlsson M."/>
            <person name="Huettel B."/>
            <person name="Barry K.W."/>
            <person name="Haridas S."/>
            <person name="Chen C."/>
            <person name="Bauer D."/>
            <person name="Andreopoulos W."/>
            <person name="Pangilinan J."/>
            <person name="LaButti K."/>
            <person name="Riley R."/>
            <person name="Lipzen A."/>
            <person name="Clum A."/>
            <person name="Drula E."/>
            <person name="Henrissat B."/>
            <person name="Kohler A."/>
            <person name="Grigoriev I.V."/>
            <person name="Martin F.M."/>
            <person name="Hacquard S."/>
        </authorList>
    </citation>
    <scope>NUCLEOTIDE SEQUENCE</scope>
    <source>
        <strain evidence="3">MPI-SDFR-AT-0120</strain>
    </source>
</reference>
<dbReference type="EMBL" id="JAGMVJ010000003">
    <property type="protein sequence ID" value="KAH7091921.1"/>
    <property type="molecule type" value="Genomic_DNA"/>
</dbReference>
<dbReference type="Proteomes" id="UP000813461">
    <property type="component" value="Unassembled WGS sequence"/>
</dbReference>
<feature type="compositionally biased region" description="Basic and acidic residues" evidence="1">
    <location>
        <begin position="7"/>
        <end position="20"/>
    </location>
</feature>
<organism evidence="3 4">
    <name type="scientific">Paraphoma chrysanthemicola</name>
    <dbReference type="NCBI Taxonomy" id="798071"/>
    <lineage>
        <taxon>Eukaryota</taxon>
        <taxon>Fungi</taxon>
        <taxon>Dikarya</taxon>
        <taxon>Ascomycota</taxon>
        <taxon>Pezizomycotina</taxon>
        <taxon>Dothideomycetes</taxon>
        <taxon>Pleosporomycetidae</taxon>
        <taxon>Pleosporales</taxon>
        <taxon>Pleosporineae</taxon>
        <taxon>Phaeosphaeriaceae</taxon>
        <taxon>Paraphoma</taxon>
    </lineage>
</organism>